<dbReference type="WBParaSite" id="SMTH1_5140.1">
    <property type="protein sequence ID" value="SMTH1_5140.1"/>
    <property type="gene ID" value="SMTH1_5140"/>
</dbReference>
<dbReference type="Proteomes" id="UP000050791">
    <property type="component" value="Unassembled WGS sequence"/>
</dbReference>
<name>A0AA85BH26_9TREM</name>
<evidence type="ECO:0000313" key="1">
    <source>
        <dbReference type="Proteomes" id="UP000050791"/>
    </source>
</evidence>
<reference evidence="2" key="1">
    <citation type="submission" date="2023-11" db="UniProtKB">
        <authorList>
            <consortium name="WormBaseParasite"/>
        </authorList>
    </citation>
    <scope>IDENTIFICATION</scope>
</reference>
<dbReference type="AlphaFoldDB" id="A0AA85BH26"/>
<evidence type="ECO:0000313" key="2">
    <source>
        <dbReference type="WBParaSite" id="SMTH1_5140.1"/>
    </source>
</evidence>
<organism evidence="1 2">
    <name type="scientific">Schistosoma mattheei</name>
    <dbReference type="NCBI Taxonomy" id="31246"/>
    <lineage>
        <taxon>Eukaryota</taxon>
        <taxon>Metazoa</taxon>
        <taxon>Spiralia</taxon>
        <taxon>Lophotrochozoa</taxon>
        <taxon>Platyhelminthes</taxon>
        <taxon>Trematoda</taxon>
        <taxon>Digenea</taxon>
        <taxon>Strigeidida</taxon>
        <taxon>Schistosomatoidea</taxon>
        <taxon>Schistosomatidae</taxon>
        <taxon>Schistosoma</taxon>
    </lineage>
</organism>
<proteinExistence type="predicted"/>
<sequence length="491" mass="55964">MAIINSLYLYCTGWKATQQTYQYCRNPLHHHKKLFNPRQCGSNSIHLLSRLISKSNNGSIYGCNMRNNNHTDNISNSKNSKTINSSYPTSIMNCEQDSLRDIKFCSNYSENTKFGLMKIIRTCNLMGFLLNDKQICSRHFELIKLFMEQLQTVIKHLEKDIDDKLKNLVNFSIDIFSEKIVSKGSKYLRTIINCPNVIDYHQLADVTYSDSSFQVYPTKCVLESISSLSSDSCSLPLFCSTNYLSSTSSSSSSSSLLSPLSSPLTYSTCTSVSNNPVQSPEETAENLNFKQIATYHCQTLNNLNKHVGLENKQINDKLFVYHPVNFNDEEYKKQNSSSKKSVGEQKIHLCLFNSKSHMRNSPVHGCSQHYSKRNKQSEIENCKTNLNEIYPHAVSRRPSVRDILSQRKNVHPHCEKNQQQDKQQIHLFDQSSKNCTDDNIFKSIKTSFCISNGHIDCHHSNLCLSRSDYLFSENNLNMGVVAPPNLNPFAS</sequence>
<protein>
    <submittedName>
        <fullName evidence="2">Uncharacterized protein</fullName>
    </submittedName>
</protein>
<accession>A0AA85BH26</accession>